<dbReference type="PIRSF" id="PIRSF002869">
    <property type="entry name" value="MviN"/>
    <property type="match status" value="1"/>
</dbReference>
<dbReference type="GO" id="GO:0008360">
    <property type="term" value="P:regulation of cell shape"/>
    <property type="evidence" value="ECO:0007669"/>
    <property type="project" value="UniProtKB-UniRule"/>
</dbReference>
<keyword evidence="10 11" id="KW-0961">Cell wall biogenesis/degradation</keyword>
<keyword evidence="2 10" id="KW-1003">Cell membrane</keyword>
<feature type="transmembrane region" description="Helical" evidence="10">
    <location>
        <begin position="80"/>
        <end position="110"/>
    </location>
</feature>
<evidence type="ECO:0000313" key="14">
    <source>
        <dbReference type="EMBL" id="VFK64907.1"/>
    </source>
</evidence>
<dbReference type="PANTHER" id="PTHR47019:SF1">
    <property type="entry name" value="LIPID II FLIPPASE MURJ"/>
    <property type="match status" value="1"/>
</dbReference>
<dbReference type="GO" id="GO:0034204">
    <property type="term" value="P:lipid translocation"/>
    <property type="evidence" value="ECO:0007669"/>
    <property type="project" value="TreeGrafter"/>
</dbReference>
<dbReference type="GO" id="GO:0009252">
    <property type="term" value="P:peptidoglycan biosynthetic process"/>
    <property type="evidence" value="ECO:0007669"/>
    <property type="project" value="UniProtKB-UniRule"/>
</dbReference>
<feature type="transmembrane region" description="Helical" evidence="10">
    <location>
        <begin position="186"/>
        <end position="207"/>
    </location>
</feature>
<feature type="transmembrane region" description="Helical" evidence="10">
    <location>
        <begin position="472"/>
        <end position="497"/>
    </location>
</feature>
<dbReference type="UniPathway" id="UPA00219"/>
<dbReference type="GO" id="GO:0071555">
    <property type="term" value="P:cell wall organization"/>
    <property type="evidence" value="ECO:0007669"/>
    <property type="project" value="UniProtKB-UniRule"/>
</dbReference>
<feature type="transmembrane region" description="Helical" evidence="10">
    <location>
        <begin position="381"/>
        <end position="401"/>
    </location>
</feature>
<dbReference type="Pfam" id="PF03023">
    <property type="entry name" value="MurJ"/>
    <property type="match status" value="1"/>
</dbReference>
<evidence type="ECO:0000256" key="2">
    <source>
        <dbReference type="ARBA" id="ARBA00022475"/>
    </source>
</evidence>
<comment type="similarity">
    <text evidence="9 10 11">Belongs to the MurJ/MviN family.</text>
</comment>
<comment type="function">
    <text evidence="8 10 11">Involved in peptidoglycan biosynthesis. Transports lipid-linked peptidoglycan precursors from the inner to the outer leaflet of the cytoplasmic membrane.</text>
</comment>
<evidence type="ECO:0000256" key="3">
    <source>
        <dbReference type="ARBA" id="ARBA00022692"/>
    </source>
</evidence>
<evidence type="ECO:0000256" key="8">
    <source>
        <dbReference type="ARBA" id="ARBA00060041"/>
    </source>
</evidence>
<dbReference type="HAMAP" id="MF_02078">
    <property type="entry name" value="MurJ_MviN"/>
    <property type="match status" value="1"/>
</dbReference>
<evidence type="ECO:0000313" key="13">
    <source>
        <dbReference type="EMBL" id="VFK52377.1"/>
    </source>
</evidence>
<dbReference type="EMBL" id="CAADFW010000150">
    <property type="protein sequence ID" value="VFK64907.1"/>
    <property type="molecule type" value="Genomic_DNA"/>
</dbReference>
<dbReference type="AlphaFoldDB" id="A0A451AFS7"/>
<evidence type="ECO:0000256" key="5">
    <source>
        <dbReference type="ARBA" id="ARBA00022984"/>
    </source>
</evidence>
<dbReference type="GO" id="GO:0015648">
    <property type="term" value="F:lipid-linked peptidoglycan transporter activity"/>
    <property type="evidence" value="ECO:0007669"/>
    <property type="project" value="UniProtKB-UniRule"/>
</dbReference>
<dbReference type="InterPro" id="IPR051050">
    <property type="entry name" value="Lipid_II_flippase_MurJ/MviN"/>
</dbReference>
<feature type="transmembrane region" description="Helical" evidence="10">
    <location>
        <begin position="122"/>
        <end position="145"/>
    </location>
</feature>
<feature type="transmembrane region" description="Helical" evidence="10">
    <location>
        <begin position="352"/>
        <end position="369"/>
    </location>
</feature>
<evidence type="ECO:0000256" key="4">
    <source>
        <dbReference type="ARBA" id="ARBA00022960"/>
    </source>
</evidence>
<evidence type="ECO:0000313" key="12">
    <source>
        <dbReference type="EMBL" id="VFK48826.1"/>
    </source>
</evidence>
<keyword evidence="3 10" id="KW-0812">Transmembrane</keyword>
<comment type="pathway">
    <text evidence="10">Cell wall biogenesis; peptidoglycan biosynthesis.</text>
</comment>
<dbReference type="GO" id="GO:0005886">
    <property type="term" value="C:plasma membrane"/>
    <property type="evidence" value="ECO:0007669"/>
    <property type="project" value="UniProtKB-SubCell"/>
</dbReference>
<proteinExistence type="inferred from homology"/>
<evidence type="ECO:0000256" key="9">
    <source>
        <dbReference type="ARBA" id="ARBA00061532"/>
    </source>
</evidence>
<name>A0A451AFS7_9GAMM</name>
<keyword evidence="7 10" id="KW-0472">Membrane</keyword>
<evidence type="ECO:0000256" key="6">
    <source>
        <dbReference type="ARBA" id="ARBA00022989"/>
    </source>
</evidence>
<evidence type="ECO:0000256" key="10">
    <source>
        <dbReference type="HAMAP-Rule" id="MF_02078"/>
    </source>
</evidence>
<feature type="transmembrane region" description="Helical" evidence="10">
    <location>
        <begin position="439"/>
        <end position="460"/>
    </location>
</feature>
<feature type="transmembrane region" description="Helical" evidence="10">
    <location>
        <begin position="272"/>
        <end position="290"/>
    </location>
</feature>
<keyword evidence="10" id="KW-0997">Cell inner membrane</keyword>
<dbReference type="EMBL" id="CAADFT010000135">
    <property type="protein sequence ID" value="VFK48826.1"/>
    <property type="molecule type" value="Genomic_DNA"/>
</dbReference>
<feature type="transmembrane region" description="Helical" evidence="10">
    <location>
        <begin position="311"/>
        <end position="332"/>
    </location>
</feature>
<protein>
    <recommendedName>
        <fullName evidence="10">Probable lipid II flippase MurJ</fullName>
    </recommendedName>
</protein>
<dbReference type="EMBL" id="CAADFS010000175">
    <property type="protein sequence ID" value="VFK52377.1"/>
    <property type="molecule type" value="Genomic_DNA"/>
</dbReference>
<dbReference type="CDD" id="cd13123">
    <property type="entry name" value="MATE_MurJ_like"/>
    <property type="match status" value="1"/>
</dbReference>
<accession>A0A451AFS7</accession>
<feature type="transmembrane region" description="Helical" evidence="10">
    <location>
        <begin position="407"/>
        <end position="427"/>
    </location>
</feature>
<comment type="subcellular location">
    <subcellularLocation>
        <location evidence="10">Cell inner membrane</location>
        <topology evidence="10">Multi-pass membrane protein</topology>
    </subcellularLocation>
    <subcellularLocation>
        <location evidence="1">Cell membrane</location>
        <topology evidence="1">Multi-pass membrane protein</topology>
    </subcellularLocation>
</comment>
<reference evidence="14" key="1">
    <citation type="submission" date="2019-02" db="EMBL/GenBank/DDBJ databases">
        <authorList>
            <person name="Gruber-Vodicka R. H."/>
            <person name="Seah K. B. B."/>
        </authorList>
    </citation>
    <scope>NUCLEOTIDE SEQUENCE</scope>
    <source>
        <strain evidence="13">BECK_BZ123</strain>
        <strain evidence="12">BECK_BZ125</strain>
        <strain evidence="14">BECK_BZ126</strain>
    </source>
</reference>
<dbReference type="InterPro" id="IPR004268">
    <property type="entry name" value="MurJ"/>
</dbReference>
<keyword evidence="6 10" id="KW-1133">Transmembrane helix</keyword>
<dbReference type="PRINTS" id="PR01806">
    <property type="entry name" value="VIRFACTRMVIN"/>
</dbReference>
<evidence type="ECO:0000256" key="7">
    <source>
        <dbReference type="ARBA" id="ARBA00023136"/>
    </source>
</evidence>
<keyword evidence="5 10" id="KW-0573">Peptidoglycan synthesis</keyword>
<dbReference type="NCBIfam" id="TIGR01695">
    <property type="entry name" value="murJ_mviN"/>
    <property type="match status" value="1"/>
</dbReference>
<sequence length="508" mass="55316">MEKTITVSANTLISRVLGLIRDIVIASFFGAKEEADAFFVAFRIPNLLRRLFAEGAFSPAFVPVLSEYKSQRSHAEVRALISHVTGTLGGIVFLITLAGILAAPVLVILFAPGFFLHYADKYALTIQMLMITFPYLFFISLTAAAGGILNTYGRFGVPAFTPVLLNISLIAAAIWLSPYLSEPVVALAWGVFIAGIAQLLFQLPFLYRLRLLSWPRLRGTHEGVRRIIGLLLPALFGVSVSQINLLVDTLLASFLVTGSVSWLYYSDRLVEFPLGVFGIALATVILPNLSRRHAEGSTARFSGTLDWALRFTLLIGLPAATGLAILAEPMLATLFQYGELGAYDIEMAGRSLMAYAFGLMGFVYIKVLAPGFYARQNTRTPVRIGVIAMLANMPLNLILVFPLAHAGLALATALSAFLNAGLLYLALRREGVYHPECGWGKFAVRVLAANLIMMGVLLFLKGETLQWISAGVLMRVLWLVGLICAGAFGYFCALFVFGMRARDLRASS</sequence>
<dbReference type="PANTHER" id="PTHR47019">
    <property type="entry name" value="LIPID II FLIPPASE MURJ"/>
    <property type="match status" value="1"/>
</dbReference>
<feature type="transmembrane region" description="Helical" evidence="10">
    <location>
        <begin position="227"/>
        <end position="252"/>
    </location>
</feature>
<gene>
    <name evidence="10" type="primary">murJ</name>
    <name evidence="13" type="ORF">BECKTC1821D_GA0114238_11752</name>
    <name evidence="12" type="ORF">BECKTC1821E_GA0114239_11351</name>
    <name evidence="14" type="ORF">BECKTC1821F_GA0114240_11501</name>
</gene>
<evidence type="ECO:0000256" key="1">
    <source>
        <dbReference type="ARBA" id="ARBA00004651"/>
    </source>
</evidence>
<organism evidence="14">
    <name type="scientific">Candidatus Kentrum sp. TC</name>
    <dbReference type="NCBI Taxonomy" id="2126339"/>
    <lineage>
        <taxon>Bacteria</taxon>
        <taxon>Pseudomonadati</taxon>
        <taxon>Pseudomonadota</taxon>
        <taxon>Gammaproteobacteria</taxon>
        <taxon>Candidatus Kentrum</taxon>
    </lineage>
</organism>
<keyword evidence="4 10" id="KW-0133">Cell shape</keyword>
<evidence type="ECO:0000256" key="11">
    <source>
        <dbReference type="PIRNR" id="PIRNR002869"/>
    </source>
</evidence>
<feature type="transmembrane region" description="Helical" evidence="10">
    <location>
        <begin position="157"/>
        <end position="180"/>
    </location>
</feature>
<keyword evidence="10 11" id="KW-0813">Transport</keyword>